<proteinExistence type="predicted"/>
<name>A0ABD2P7J4_9CUCU</name>
<accession>A0ABD2P7J4</accession>
<comment type="caution">
    <text evidence="1">The sequence shown here is derived from an EMBL/GenBank/DDBJ whole genome shotgun (WGS) entry which is preliminary data.</text>
</comment>
<sequence length="119" mass="14054">MVEVHNFDYASHLGKTRFTHVGDNTSEEVFIEYRILVLQQLTFRNFYYFSTPAGAWELVDLKPLHTVLYYHQEGRRKTRAIDHAPFIGTPKAKFLRSLIDKFTENLAALKNLNFPVYEW</sequence>
<dbReference type="EMBL" id="JABFTP020000185">
    <property type="protein sequence ID" value="KAL3286631.1"/>
    <property type="molecule type" value="Genomic_DNA"/>
</dbReference>
<organism evidence="1 2">
    <name type="scientific">Cryptolaemus montrouzieri</name>
    <dbReference type="NCBI Taxonomy" id="559131"/>
    <lineage>
        <taxon>Eukaryota</taxon>
        <taxon>Metazoa</taxon>
        <taxon>Ecdysozoa</taxon>
        <taxon>Arthropoda</taxon>
        <taxon>Hexapoda</taxon>
        <taxon>Insecta</taxon>
        <taxon>Pterygota</taxon>
        <taxon>Neoptera</taxon>
        <taxon>Endopterygota</taxon>
        <taxon>Coleoptera</taxon>
        <taxon>Polyphaga</taxon>
        <taxon>Cucujiformia</taxon>
        <taxon>Coccinelloidea</taxon>
        <taxon>Coccinellidae</taxon>
        <taxon>Scymninae</taxon>
        <taxon>Scymnini</taxon>
        <taxon>Cryptolaemus</taxon>
    </lineage>
</organism>
<gene>
    <name evidence="1" type="ORF">HHI36_001130</name>
</gene>
<dbReference type="AlphaFoldDB" id="A0ABD2P7J4"/>
<reference evidence="1 2" key="1">
    <citation type="journal article" date="2021" name="BMC Biol.">
        <title>Horizontally acquired antibacterial genes associated with adaptive radiation of ladybird beetles.</title>
        <authorList>
            <person name="Li H.S."/>
            <person name="Tang X.F."/>
            <person name="Huang Y.H."/>
            <person name="Xu Z.Y."/>
            <person name="Chen M.L."/>
            <person name="Du X.Y."/>
            <person name="Qiu B.Y."/>
            <person name="Chen P.T."/>
            <person name="Zhang W."/>
            <person name="Slipinski A."/>
            <person name="Escalona H.E."/>
            <person name="Waterhouse R.M."/>
            <person name="Zwick A."/>
            <person name="Pang H."/>
        </authorList>
    </citation>
    <scope>NUCLEOTIDE SEQUENCE [LARGE SCALE GENOMIC DNA]</scope>
    <source>
        <strain evidence="1">SYSU2018</strain>
    </source>
</reference>
<evidence type="ECO:0000313" key="2">
    <source>
        <dbReference type="Proteomes" id="UP001516400"/>
    </source>
</evidence>
<keyword evidence="2" id="KW-1185">Reference proteome</keyword>
<evidence type="ECO:0000313" key="1">
    <source>
        <dbReference type="EMBL" id="KAL3286631.1"/>
    </source>
</evidence>
<dbReference type="Proteomes" id="UP001516400">
    <property type="component" value="Unassembled WGS sequence"/>
</dbReference>
<protein>
    <submittedName>
        <fullName evidence="1">Uncharacterized protein</fullName>
    </submittedName>
</protein>